<dbReference type="PANTHER" id="PTHR45913:SF19">
    <property type="entry name" value="LOW QUALITY PROTEIN: ZINC FINGER BED DOMAIN-CONTAINING PROTEIN 5-LIKE"/>
    <property type="match status" value="1"/>
</dbReference>
<protein>
    <recommendedName>
        <fullName evidence="3">DUF4371 domain-containing protein</fullName>
    </recommendedName>
</protein>
<evidence type="ECO:0000313" key="2">
    <source>
        <dbReference type="Proteomes" id="UP001353858"/>
    </source>
</evidence>
<name>A0AAN7PS74_9COLE</name>
<gene>
    <name evidence="1" type="ORF">RN001_011781</name>
</gene>
<sequence length="116" mass="13465">MVKTLIGDDAEKEILKIPLSNNTISRRIQDMSEDVETQVIEHLKRDNIFALQIDESTDISGKAQLIAFIRIIFDGDMISQFFFCKELPERTTGEDIFMTTDKYLESFNLSWKLKDL</sequence>
<evidence type="ECO:0008006" key="3">
    <source>
        <dbReference type="Google" id="ProtNLM"/>
    </source>
</evidence>
<accession>A0AAN7PS74</accession>
<dbReference type="Proteomes" id="UP001353858">
    <property type="component" value="Unassembled WGS sequence"/>
</dbReference>
<dbReference type="AlphaFoldDB" id="A0AAN7PS74"/>
<dbReference type="EMBL" id="JARPUR010000005">
    <property type="protein sequence ID" value="KAK4875359.1"/>
    <property type="molecule type" value="Genomic_DNA"/>
</dbReference>
<reference evidence="2" key="1">
    <citation type="submission" date="2023-01" db="EMBL/GenBank/DDBJ databases">
        <title>Key to firefly adult light organ development and bioluminescence: homeobox transcription factors regulate luciferase expression and transportation to peroxisome.</title>
        <authorList>
            <person name="Fu X."/>
        </authorList>
    </citation>
    <scope>NUCLEOTIDE SEQUENCE [LARGE SCALE GENOMIC DNA]</scope>
</reference>
<organism evidence="1 2">
    <name type="scientific">Aquatica leii</name>
    <dbReference type="NCBI Taxonomy" id="1421715"/>
    <lineage>
        <taxon>Eukaryota</taxon>
        <taxon>Metazoa</taxon>
        <taxon>Ecdysozoa</taxon>
        <taxon>Arthropoda</taxon>
        <taxon>Hexapoda</taxon>
        <taxon>Insecta</taxon>
        <taxon>Pterygota</taxon>
        <taxon>Neoptera</taxon>
        <taxon>Endopterygota</taxon>
        <taxon>Coleoptera</taxon>
        <taxon>Polyphaga</taxon>
        <taxon>Elateriformia</taxon>
        <taxon>Elateroidea</taxon>
        <taxon>Lampyridae</taxon>
        <taxon>Luciolinae</taxon>
        <taxon>Aquatica</taxon>
    </lineage>
</organism>
<comment type="caution">
    <text evidence="1">The sequence shown here is derived from an EMBL/GenBank/DDBJ whole genome shotgun (WGS) entry which is preliminary data.</text>
</comment>
<evidence type="ECO:0000313" key="1">
    <source>
        <dbReference type="EMBL" id="KAK4875359.1"/>
    </source>
</evidence>
<proteinExistence type="predicted"/>
<keyword evidence="2" id="KW-1185">Reference proteome</keyword>
<dbReference type="PANTHER" id="PTHR45913">
    <property type="entry name" value="EPM2A-INTERACTING PROTEIN 1"/>
    <property type="match status" value="1"/>
</dbReference>